<sequence length="531" mass="58077">MSSVFTATLHPGVALGFLVLGASLHDILTRLKAEPQRFPKLDLVYSPTQPVTEPVVLTLPANGIRLRFDGSEQRLRLIEVVDFTKNRITYGHPEKDIVKPPAGPGQGVASPKLGGESTAGPGFRTIYHRLMGPTYAGEYIPPSDDSKNAVGTYVLSYPGVAFSFPLPESAYSPDKDVVSLLSSSASQTATSMAVFNGKSWAEARETLWTDILPSVKSTFLFNKSKDVVPDEISLVKIHGGGRLQLFKKWTSASVWITLGDTTPQELVAELGPPDAIYRKNDQRMYIHKTRTASNSRSRSNGPDYKRPDDLTDTDQSSAHTESENSDDEAIEDEFVGNVSRECFYNYFYLGFDILISPPVAPSPPPPSQQAATNGDAIPGDKNIRADNPDRLVASKVVLHANVPGSYPFNRHRRCRWEIGYLSSPSPPDQQPVASSETQFNDLEERLREAWKSTFPADFDANKRQRGMVLNRGWGDSPGSSCELLGGWEDSSGGMAAKKFDGGDESTTTLYGFPGLVFEVLKNGFVSAVTVF</sequence>
<dbReference type="InterPro" id="IPR039156">
    <property type="entry name" value="PHAF1/BROMI"/>
</dbReference>
<dbReference type="Proteomes" id="UP000829685">
    <property type="component" value="Unassembled WGS sequence"/>
</dbReference>
<evidence type="ECO:0000313" key="3">
    <source>
        <dbReference type="EMBL" id="KAI1865086.1"/>
    </source>
</evidence>
<dbReference type="EMBL" id="JAFIMR010000022">
    <property type="protein sequence ID" value="KAI1865086.1"/>
    <property type="molecule type" value="Genomic_DNA"/>
</dbReference>
<gene>
    <name evidence="3" type="ORF">JX265_008133</name>
</gene>
<feature type="region of interest" description="Disordered" evidence="2">
    <location>
        <begin position="288"/>
        <end position="331"/>
    </location>
</feature>
<evidence type="ECO:0000256" key="2">
    <source>
        <dbReference type="SAM" id="MobiDB-lite"/>
    </source>
</evidence>
<reference evidence="3" key="1">
    <citation type="submission" date="2021-03" db="EMBL/GenBank/DDBJ databases">
        <title>Revisited historic fungal species revealed as producer of novel bioactive compounds through whole genome sequencing and comparative genomics.</title>
        <authorList>
            <person name="Vignolle G.A."/>
            <person name="Hochenegger N."/>
            <person name="Mach R.L."/>
            <person name="Mach-Aigner A.R."/>
            <person name="Javad Rahimi M."/>
            <person name="Salim K.A."/>
            <person name="Chan C.M."/>
            <person name="Lim L.B.L."/>
            <person name="Cai F."/>
            <person name="Druzhinina I.S."/>
            <person name="U'Ren J.M."/>
            <person name="Derntl C."/>
        </authorList>
    </citation>
    <scope>NUCLEOTIDE SEQUENCE</scope>
    <source>
        <strain evidence="3">TUCIM 5799</strain>
    </source>
</reference>
<evidence type="ECO:0000313" key="4">
    <source>
        <dbReference type="Proteomes" id="UP000829685"/>
    </source>
</evidence>
<dbReference type="GO" id="GO:0043001">
    <property type="term" value="P:Golgi to plasma membrane protein transport"/>
    <property type="evidence" value="ECO:0007669"/>
    <property type="project" value="TreeGrafter"/>
</dbReference>
<dbReference type="Pfam" id="PF03676">
    <property type="entry name" value="PHAF1"/>
    <property type="match status" value="2"/>
</dbReference>
<keyword evidence="4" id="KW-1185">Reference proteome</keyword>
<organism evidence="3 4">
    <name type="scientific">Neoarthrinium moseri</name>
    <dbReference type="NCBI Taxonomy" id="1658444"/>
    <lineage>
        <taxon>Eukaryota</taxon>
        <taxon>Fungi</taxon>
        <taxon>Dikarya</taxon>
        <taxon>Ascomycota</taxon>
        <taxon>Pezizomycotina</taxon>
        <taxon>Sordariomycetes</taxon>
        <taxon>Xylariomycetidae</taxon>
        <taxon>Amphisphaeriales</taxon>
        <taxon>Apiosporaceae</taxon>
        <taxon>Neoarthrinium</taxon>
    </lineage>
</organism>
<comment type="caution">
    <text evidence="3">The sequence shown here is derived from an EMBL/GenBank/DDBJ whole genome shotgun (WGS) entry which is preliminary data.</text>
</comment>
<name>A0A9Q0ANN3_9PEZI</name>
<dbReference type="GO" id="GO:0005802">
    <property type="term" value="C:trans-Golgi network"/>
    <property type="evidence" value="ECO:0007669"/>
    <property type="project" value="TreeGrafter"/>
</dbReference>
<evidence type="ECO:0000256" key="1">
    <source>
        <dbReference type="ARBA" id="ARBA00024339"/>
    </source>
</evidence>
<dbReference type="InterPro" id="IPR005373">
    <property type="entry name" value="PHAF1"/>
</dbReference>
<protein>
    <submittedName>
        <fullName evidence="3">Uncharacterized protein</fullName>
    </submittedName>
</protein>
<feature type="region of interest" description="Disordered" evidence="2">
    <location>
        <begin position="359"/>
        <end position="386"/>
    </location>
</feature>
<feature type="region of interest" description="Disordered" evidence="2">
    <location>
        <begin position="94"/>
        <end position="115"/>
    </location>
</feature>
<dbReference type="AlphaFoldDB" id="A0A9Q0ANN3"/>
<dbReference type="PANTHER" id="PTHR13465:SF2">
    <property type="entry name" value="PHAGOSOME ASSEMBLY FACTOR 1"/>
    <property type="match status" value="1"/>
</dbReference>
<comment type="similarity">
    <text evidence="1">Belongs to the PHAF1 family.</text>
</comment>
<accession>A0A9Q0ANN3</accession>
<proteinExistence type="inferred from homology"/>
<dbReference type="PANTHER" id="PTHR13465">
    <property type="entry name" value="UPF0183 PROTEIN"/>
    <property type="match status" value="1"/>
</dbReference>